<dbReference type="Pfam" id="PF02600">
    <property type="entry name" value="DsbB"/>
    <property type="match status" value="1"/>
</dbReference>
<keyword evidence="2" id="KW-0812">Transmembrane</keyword>
<keyword evidence="3" id="KW-1133">Transmembrane helix</keyword>
<organism evidence="5 6">
    <name type="scientific">Serratia symbiotica</name>
    <dbReference type="NCBI Taxonomy" id="138074"/>
    <lineage>
        <taxon>Bacteria</taxon>
        <taxon>Pseudomonadati</taxon>
        <taxon>Pseudomonadota</taxon>
        <taxon>Gammaproteobacteria</taxon>
        <taxon>Enterobacterales</taxon>
        <taxon>Yersiniaceae</taxon>
        <taxon>Serratia</taxon>
    </lineage>
</organism>
<dbReference type="GO" id="GO:0006457">
    <property type="term" value="P:protein folding"/>
    <property type="evidence" value="ECO:0007669"/>
    <property type="project" value="InterPro"/>
</dbReference>
<dbReference type="STRING" id="138074.SYMBAF_50371"/>
<dbReference type="InterPro" id="IPR003752">
    <property type="entry name" value="DiS_bond_form_DsbB/BdbC"/>
</dbReference>
<dbReference type="GO" id="GO:0016020">
    <property type="term" value="C:membrane"/>
    <property type="evidence" value="ECO:0007669"/>
    <property type="project" value="UniProtKB-SubCell"/>
</dbReference>
<dbReference type="EMBL" id="CP050855">
    <property type="protein sequence ID" value="QLH62601.1"/>
    <property type="molecule type" value="Genomic_DNA"/>
</dbReference>
<comment type="subcellular location">
    <subcellularLocation>
        <location evidence="1">Membrane</location>
        <topology evidence="1">Multi-pass membrane protein</topology>
    </subcellularLocation>
</comment>
<evidence type="ECO:0000256" key="4">
    <source>
        <dbReference type="ARBA" id="ARBA00023136"/>
    </source>
</evidence>
<proteinExistence type="predicted"/>
<keyword evidence="4" id="KW-0472">Membrane</keyword>
<dbReference type="GeneID" id="93736096"/>
<evidence type="ECO:0000313" key="5">
    <source>
        <dbReference type="EMBL" id="QLH62601.1"/>
    </source>
</evidence>
<dbReference type="Proteomes" id="UP000042738">
    <property type="component" value="Chromosome"/>
</dbReference>
<dbReference type="AlphaFoldDB" id="A0A068ZBG5"/>
<protein>
    <submittedName>
        <fullName evidence="5">Disulfide bond formation protein B</fullName>
    </submittedName>
</protein>
<dbReference type="RefSeq" id="WP_040265949.1">
    <property type="nucleotide sequence ID" value="NZ_CP050855.1"/>
</dbReference>
<dbReference type="InterPro" id="IPR023380">
    <property type="entry name" value="DsbB-like_sf"/>
</dbReference>
<evidence type="ECO:0000313" key="6">
    <source>
        <dbReference type="Proteomes" id="UP000042738"/>
    </source>
</evidence>
<evidence type="ECO:0000256" key="2">
    <source>
        <dbReference type="ARBA" id="ARBA00022692"/>
    </source>
</evidence>
<evidence type="ECO:0000256" key="3">
    <source>
        <dbReference type="ARBA" id="ARBA00022989"/>
    </source>
</evidence>
<dbReference type="Gene3D" id="1.20.1550.10">
    <property type="entry name" value="DsbB-like"/>
    <property type="match status" value="1"/>
</dbReference>
<sequence>MENIEQKNSHFIVFMNLLGLVGISSVLLVAFYYQLVNFELPCPLCLLQRVGLILAGFGFLLNIRQGINVSHYGMVLIGSLVTGMVAVRQILLHITPGDPGYGSTFLGLHFYTWALITSVLIVIAVALIMIISDLSRKWIAFPRLPAVNKIACLLFALLIVGNLVSTVLECGSGQCADNPIKYELLSN</sequence>
<accession>A0A068ZBG5</accession>
<dbReference type="GO" id="GO:0015035">
    <property type="term" value="F:protein-disulfide reductase activity"/>
    <property type="evidence" value="ECO:0007669"/>
    <property type="project" value="InterPro"/>
</dbReference>
<evidence type="ECO:0000256" key="1">
    <source>
        <dbReference type="ARBA" id="ARBA00004141"/>
    </source>
</evidence>
<dbReference type="SUPFAM" id="SSF158442">
    <property type="entry name" value="DsbB-like"/>
    <property type="match status" value="1"/>
</dbReference>
<reference evidence="5 6" key="1">
    <citation type="journal article" date="2014" name="Genome Announc.">
        <title>Whole-Genome Sequence of Serratia symbiotica Strain CWBI-2.3T, a Free-Living Symbiont of the Black Bean Aphid Aphis fabae.</title>
        <authorList>
            <person name="Foray V."/>
            <person name="Grigorescu A.S."/>
            <person name="Sabri A."/>
            <person name="Haubruge E."/>
            <person name="Lognay G."/>
            <person name="Francis F."/>
            <person name="Fauconnier M.L."/>
            <person name="Hance T."/>
            <person name="Thonart P."/>
        </authorList>
    </citation>
    <scope>NUCLEOTIDE SEQUENCE [LARGE SCALE GENOMIC DNA]</scope>
    <source>
        <strain evidence="5">CWBI-2.3</strain>
    </source>
</reference>
<name>A0A068ZBG5_9GAMM</name>
<gene>
    <name evidence="5" type="ORF">SYMBAF_06150</name>
</gene>